<protein>
    <submittedName>
        <fullName evidence="1">Uncharacterized protein</fullName>
    </submittedName>
</protein>
<dbReference type="AlphaFoldDB" id="A0A383EKB5"/>
<sequence>VPHPHPLLFDLFAIILYQISVFLARSQRSEGGLVLDRLLIQGVGVADALNKESGFHNV</sequence>
<reference evidence="1" key="1">
    <citation type="submission" date="2018-05" db="EMBL/GenBank/DDBJ databases">
        <authorList>
            <person name="Lanie J.A."/>
            <person name="Ng W.-L."/>
            <person name="Kazmierczak K.M."/>
            <person name="Andrzejewski T.M."/>
            <person name="Davidsen T.M."/>
            <person name="Wayne K.J."/>
            <person name="Tettelin H."/>
            <person name="Glass J.I."/>
            <person name="Rusch D."/>
            <person name="Podicherti R."/>
            <person name="Tsui H.-C.T."/>
            <person name="Winkler M.E."/>
        </authorList>
    </citation>
    <scope>NUCLEOTIDE SEQUENCE</scope>
</reference>
<evidence type="ECO:0000313" key="1">
    <source>
        <dbReference type="EMBL" id="SVE56913.1"/>
    </source>
</evidence>
<organism evidence="1">
    <name type="scientific">marine metagenome</name>
    <dbReference type="NCBI Taxonomy" id="408172"/>
    <lineage>
        <taxon>unclassified sequences</taxon>
        <taxon>metagenomes</taxon>
        <taxon>ecological metagenomes</taxon>
    </lineage>
</organism>
<feature type="non-terminal residue" evidence="1">
    <location>
        <position position="1"/>
    </location>
</feature>
<feature type="non-terminal residue" evidence="1">
    <location>
        <position position="58"/>
    </location>
</feature>
<name>A0A383EKB5_9ZZZZ</name>
<gene>
    <name evidence="1" type="ORF">METZ01_LOCUS509767</name>
</gene>
<proteinExistence type="predicted"/>
<accession>A0A383EKB5</accession>
<dbReference type="EMBL" id="UINC01226431">
    <property type="protein sequence ID" value="SVE56913.1"/>
    <property type="molecule type" value="Genomic_DNA"/>
</dbReference>